<gene>
    <name evidence="1" type="ORF">O3P69_006341</name>
</gene>
<organism evidence="1 2">
    <name type="scientific">Scylla paramamosain</name>
    <name type="common">Mud crab</name>
    <dbReference type="NCBI Taxonomy" id="85552"/>
    <lineage>
        <taxon>Eukaryota</taxon>
        <taxon>Metazoa</taxon>
        <taxon>Ecdysozoa</taxon>
        <taxon>Arthropoda</taxon>
        <taxon>Crustacea</taxon>
        <taxon>Multicrustacea</taxon>
        <taxon>Malacostraca</taxon>
        <taxon>Eumalacostraca</taxon>
        <taxon>Eucarida</taxon>
        <taxon>Decapoda</taxon>
        <taxon>Pleocyemata</taxon>
        <taxon>Brachyura</taxon>
        <taxon>Eubrachyura</taxon>
        <taxon>Portunoidea</taxon>
        <taxon>Portunidae</taxon>
        <taxon>Portuninae</taxon>
        <taxon>Scylla</taxon>
    </lineage>
</organism>
<dbReference type="AlphaFoldDB" id="A0AAW0U564"/>
<reference evidence="1 2" key="1">
    <citation type="submission" date="2023-03" db="EMBL/GenBank/DDBJ databases">
        <title>High-quality genome of Scylla paramamosain provides insights in environmental adaptation.</title>
        <authorList>
            <person name="Zhang L."/>
        </authorList>
    </citation>
    <scope>NUCLEOTIDE SEQUENCE [LARGE SCALE GENOMIC DNA]</scope>
    <source>
        <strain evidence="1">LZ_2023a</strain>
        <tissue evidence="1">Muscle</tissue>
    </source>
</reference>
<accession>A0AAW0U564</accession>
<proteinExistence type="predicted"/>
<evidence type="ECO:0000313" key="2">
    <source>
        <dbReference type="Proteomes" id="UP001487740"/>
    </source>
</evidence>
<comment type="caution">
    <text evidence="1">The sequence shown here is derived from an EMBL/GenBank/DDBJ whole genome shotgun (WGS) entry which is preliminary data.</text>
</comment>
<dbReference type="EMBL" id="JARAKH010000019">
    <property type="protein sequence ID" value="KAK8394071.1"/>
    <property type="molecule type" value="Genomic_DNA"/>
</dbReference>
<evidence type="ECO:0000313" key="1">
    <source>
        <dbReference type="EMBL" id="KAK8394071.1"/>
    </source>
</evidence>
<name>A0AAW0U564_SCYPA</name>
<keyword evidence="2" id="KW-1185">Reference proteome</keyword>
<protein>
    <submittedName>
        <fullName evidence="1">Uncharacterized protein</fullName>
    </submittedName>
</protein>
<dbReference type="Proteomes" id="UP001487740">
    <property type="component" value="Unassembled WGS sequence"/>
</dbReference>
<sequence>MPSVNINDEIRVQWTCPGSPSSAAATGALGGKLFISKSRICKPYLEPSHKRYIDCTSLDKAQDGEY</sequence>